<evidence type="ECO:0000256" key="1">
    <source>
        <dbReference type="ARBA" id="ARBA00012513"/>
    </source>
</evidence>
<dbReference type="EMBL" id="CDMY01000295">
    <property type="protein sequence ID" value="CEM00613.1"/>
    <property type="molecule type" value="Genomic_DNA"/>
</dbReference>
<feature type="compositionally biased region" description="Polar residues" evidence="9">
    <location>
        <begin position="676"/>
        <end position="687"/>
    </location>
</feature>
<evidence type="ECO:0000256" key="6">
    <source>
        <dbReference type="ARBA" id="ARBA00022840"/>
    </source>
</evidence>
<evidence type="ECO:0000256" key="5">
    <source>
        <dbReference type="ARBA" id="ARBA00022777"/>
    </source>
</evidence>
<dbReference type="SMART" id="SM00220">
    <property type="entry name" value="S_TKc"/>
    <property type="match status" value="1"/>
</dbReference>
<evidence type="ECO:0000256" key="7">
    <source>
        <dbReference type="ARBA" id="ARBA00047899"/>
    </source>
</evidence>
<dbReference type="InterPro" id="IPR000719">
    <property type="entry name" value="Prot_kinase_dom"/>
</dbReference>
<dbReference type="Proteomes" id="UP000041254">
    <property type="component" value="Unassembled WGS sequence"/>
</dbReference>
<evidence type="ECO:0000259" key="10">
    <source>
        <dbReference type="PROSITE" id="PS50011"/>
    </source>
</evidence>
<feature type="region of interest" description="Disordered" evidence="9">
    <location>
        <begin position="616"/>
        <end position="724"/>
    </location>
</feature>
<dbReference type="Gene3D" id="1.10.510.10">
    <property type="entry name" value="Transferase(Phosphotransferase) domain 1"/>
    <property type="match status" value="2"/>
</dbReference>
<dbReference type="VEuPathDB" id="CryptoDB:Vbra_12882"/>
<dbReference type="GO" id="GO:0005524">
    <property type="term" value="F:ATP binding"/>
    <property type="evidence" value="ECO:0007669"/>
    <property type="project" value="UniProtKB-KW"/>
</dbReference>
<keyword evidence="12" id="KW-1185">Reference proteome</keyword>
<feature type="compositionally biased region" description="Pro residues" evidence="9">
    <location>
        <begin position="172"/>
        <end position="184"/>
    </location>
</feature>
<dbReference type="OrthoDB" id="5569250at2759"/>
<proteinExistence type="predicted"/>
<feature type="compositionally biased region" description="Polar residues" evidence="9">
    <location>
        <begin position="247"/>
        <end position="261"/>
    </location>
</feature>
<evidence type="ECO:0000256" key="8">
    <source>
        <dbReference type="ARBA" id="ARBA00048679"/>
    </source>
</evidence>
<dbReference type="GO" id="GO:0004674">
    <property type="term" value="F:protein serine/threonine kinase activity"/>
    <property type="evidence" value="ECO:0007669"/>
    <property type="project" value="UniProtKB-KW"/>
</dbReference>
<evidence type="ECO:0000256" key="2">
    <source>
        <dbReference type="ARBA" id="ARBA00022527"/>
    </source>
</evidence>
<dbReference type="PROSITE" id="PS50011">
    <property type="entry name" value="PROTEIN_KINASE_DOM"/>
    <property type="match status" value="2"/>
</dbReference>
<keyword evidence="3" id="KW-0808">Transferase</keyword>
<feature type="compositionally biased region" description="Low complexity" evidence="9">
    <location>
        <begin position="234"/>
        <end position="246"/>
    </location>
</feature>
<evidence type="ECO:0000313" key="12">
    <source>
        <dbReference type="Proteomes" id="UP000041254"/>
    </source>
</evidence>
<dbReference type="SUPFAM" id="SSF56112">
    <property type="entry name" value="Protein kinase-like (PK-like)"/>
    <property type="match status" value="2"/>
</dbReference>
<keyword evidence="4" id="KW-0547">Nucleotide-binding</keyword>
<dbReference type="EC" id="2.7.11.1" evidence="1"/>
<dbReference type="InterPro" id="IPR011009">
    <property type="entry name" value="Kinase-like_dom_sf"/>
</dbReference>
<feature type="region of interest" description="Disordered" evidence="9">
    <location>
        <begin position="103"/>
        <end position="279"/>
    </location>
</feature>
<protein>
    <recommendedName>
        <fullName evidence="1">non-specific serine/threonine protein kinase</fullName>
        <ecNumber evidence="1">2.7.11.1</ecNumber>
    </recommendedName>
</protein>
<dbReference type="PhylomeDB" id="A0A0G4EQU9"/>
<keyword evidence="5" id="KW-0418">Kinase</keyword>
<evidence type="ECO:0000313" key="11">
    <source>
        <dbReference type="EMBL" id="CEM00613.1"/>
    </source>
</evidence>
<keyword evidence="6" id="KW-0067">ATP-binding</keyword>
<dbReference type="AlphaFoldDB" id="A0A0G4EQU9"/>
<feature type="domain" description="Protein kinase" evidence="10">
    <location>
        <begin position="312"/>
        <end position="615"/>
    </location>
</feature>
<evidence type="ECO:0000256" key="3">
    <source>
        <dbReference type="ARBA" id="ARBA00022679"/>
    </source>
</evidence>
<evidence type="ECO:0000256" key="4">
    <source>
        <dbReference type="ARBA" id="ARBA00022741"/>
    </source>
</evidence>
<sequence length="803" mass="87273">MIAWSAHSGIRNDIWCCGVIIYTILKDGKAPWLEPDGDNDKFSFFAQEHKYNLVSYAEAVYNRRCLSAMEREIIKAAGSALAKDPMQRPSIRDMVNDFKDAIGLTTDLDGGSGQRQKNGSEERGDQAMTEGQLPLGEPLEASEGRPLSRTPPSAPRPALGFDSDSPQSSQPLPTPQQPLSPLRPPSRSESDSDSDSCPGSDSRSSPSFPRASLSSHSADQDILTPSSGPDDAPPQHSSPSASHESSTTGEQLESPTVNQSLPLEPVGRSHAKPARTEEQVLSEWKKMNKRLFENVPPGLKTKAGERVSSGYMKGMKGMEELLAGTVYCYDSHEASSASDSLLRAPLTLTEEKQLEDVAGKGALIFKKIDRGSTQSSVPEVVIHAWLSQHARQEVSRLALKLYGVVSTEGTEGGEQWSVSEFISPGSLGEGVARDMLRLMSLAEKANLCLQLLHHVKELHSLGIAHGDLSLANLLLRRQGNGYELLLNDFETAERYHITYSTAQRGKDQNGTGDFVNQHGSKDLIWSPFRNDIWACGVLIYTILKDRNEPWDMPDAETSVNFKIFAHMNQYSLVSYAGAVSEMETKVLDVAGSALAKDPMQRPSMEEMVEKFKQAIGLPADVDGGSGGRQKEGSKERGDQVMTGQLPLGEPPEASEGRPPSRTPPSAPRPSVGFGSDSPQSSQPLPTAQQPLSPRQPPSPSESRAMQPAHETPPDGPDGAPRQPSPLRARLCRVREVTGSEGFLQSTASSRLKEVQRQPLLPPARLRRLRWVTGNESFLVHGQLKTEGSSATCAGLRGRDCALW</sequence>
<feature type="compositionally biased region" description="Low complexity" evidence="9">
    <location>
        <begin position="162"/>
        <end position="171"/>
    </location>
</feature>
<organism evidence="11 12">
    <name type="scientific">Vitrella brassicaformis (strain CCMP3155)</name>
    <dbReference type="NCBI Taxonomy" id="1169540"/>
    <lineage>
        <taxon>Eukaryota</taxon>
        <taxon>Sar</taxon>
        <taxon>Alveolata</taxon>
        <taxon>Colpodellida</taxon>
        <taxon>Vitrellaceae</taxon>
        <taxon>Vitrella</taxon>
    </lineage>
</organism>
<dbReference type="InParanoid" id="A0A0G4EQU9"/>
<gene>
    <name evidence="11" type="ORF">Vbra_12882</name>
</gene>
<feature type="compositionally biased region" description="Basic and acidic residues" evidence="9">
    <location>
        <begin position="628"/>
        <end position="638"/>
    </location>
</feature>
<name>A0A0G4EQU9_VITBC</name>
<comment type="catalytic activity">
    <reaction evidence="8">
        <text>L-seryl-[protein] + ATP = O-phospho-L-seryl-[protein] + ADP + H(+)</text>
        <dbReference type="Rhea" id="RHEA:17989"/>
        <dbReference type="Rhea" id="RHEA-COMP:9863"/>
        <dbReference type="Rhea" id="RHEA-COMP:11604"/>
        <dbReference type="ChEBI" id="CHEBI:15378"/>
        <dbReference type="ChEBI" id="CHEBI:29999"/>
        <dbReference type="ChEBI" id="CHEBI:30616"/>
        <dbReference type="ChEBI" id="CHEBI:83421"/>
        <dbReference type="ChEBI" id="CHEBI:456216"/>
        <dbReference type="EC" id="2.7.11.1"/>
    </reaction>
</comment>
<dbReference type="PANTHER" id="PTHR24343">
    <property type="entry name" value="SERINE/THREONINE KINASE"/>
    <property type="match status" value="1"/>
</dbReference>
<reference evidence="11 12" key="1">
    <citation type="submission" date="2014-11" db="EMBL/GenBank/DDBJ databases">
        <authorList>
            <person name="Zhu J."/>
            <person name="Qi W."/>
            <person name="Song R."/>
        </authorList>
    </citation>
    <scope>NUCLEOTIDE SEQUENCE [LARGE SCALE GENOMIC DNA]</scope>
</reference>
<evidence type="ECO:0000256" key="9">
    <source>
        <dbReference type="SAM" id="MobiDB-lite"/>
    </source>
</evidence>
<accession>A0A0G4EQU9</accession>
<feature type="compositionally biased region" description="Low complexity" evidence="9">
    <location>
        <begin position="195"/>
        <end position="217"/>
    </location>
</feature>
<comment type="catalytic activity">
    <reaction evidence="7">
        <text>L-threonyl-[protein] + ATP = O-phospho-L-threonyl-[protein] + ADP + H(+)</text>
        <dbReference type="Rhea" id="RHEA:46608"/>
        <dbReference type="Rhea" id="RHEA-COMP:11060"/>
        <dbReference type="Rhea" id="RHEA-COMP:11605"/>
        <dbReference type="ChEBI" id="CHEBI:15378"/>
        <dbReference type="ChEBI" id="CHEBI:30013"/>
        <dbReference type="ChEBI" id="CHEBI:30616"/>
        <dbReference type="ChEBI" id="CHEBI:61977"/>
        <dbReference type="ChEBI" id="CHEBI:456216"/>
        <dbReference type="EC" id="2.7.11.1"/>
    </reaction>
</comment>
<keyword evidence="2" id="KW-0723">Serine/threonine-protein kinase</keyword>
<dbReference type="Pfam" id="PF00069">
    <property type="entry name" value="Pkinase"/>
    <property type="match status" value="1"/>
</dbReference>
<dbReference type="STRING" id="1169540.A0A0G4EQU9"/>
<feature type="domain" description="Protein kinase" evidence="10">
    <location>
        <begin position="1"/>
        <end position="102"/>
    </location>
</feature>